<sequence length="59" mass="6585">MLADRACLPVGIVPRVGTQLECTALHEKLVVKETEINNPILVMEEKCLEELNIILISLK</sequence>
<evidence type="ECO:0000313" key="2">
    <source>
        <dbReference type="Proteomes" id="UP000608420"/>
    </source>
</evidence>
<gene>
    <name evidence="1" type="ORF">GCM10010913_13820</name>
</gene>
<proteinExistence type="predicted"/>
<accession>A0ABQ1VT93</accession>
<evidence type="ECO:0000313" key="1">
    <source>
        <dbReference type="EMBL" id="GGF93510.1"/>
    </source>
</evidence>
<protein>
    <submittedName>
        <fullName evidence="1">Uncharacterized protein</fullName>
    </submittedName>
</protein>
<dbReference type="EMBL" id="BMIW01000007">
    <property type="protein sequence ID" value="GGF93510.1"/>
    <property type="molecule type" value="Genomic_DNA"/>
</dbReference>
<dbReference type="Proteomes" id="UP000608420">
    <property type="component" value="Unassembled WGS sequence"/>
</dbReference>
<comment type="caution">
    <text evidence="1">The sequence shown here is derived from an EMBL/GenBank/DDBJ whole genome shotgun (WGS) entry which is preliminary data.</text>
</comment>
<reference evidence="2" key="1">
    <citation type="journal article" date="2019" name="Int. J. Syst. Evol. Microbiol.">
        <title>The Global Catalogue of Microorganisms (GCM) 10K type strain sequencing project: providing services to taxonomists for standard genome sequencing and annotation.</title>
        <authorList>
            <consortium name="The Broad Institute Genomics Platform"/>
            <consortium name="The Broad Institute Genome Sequencing Center for Infectious Disease"/>
            <person name="Wu L."/>
            <person name="Ma J."/>
        </authorList>
    </citation>
    <scope>NUCLEOTIDE SEQUENCE [LARGE SCALE GENOMIC DNA]</scope>
    <source>
        <strain evidence="2">CGMCC 1.15420</strain>
    </source>
</reference>
<name>A0ABQ1VT93_9BACL</name>
<organism evidence="1 2">
    <name type="scientific">Paenibacillus aceti</name>
    <dbReference type="NCBI Taxonomy" id="1820010"/>
    <lineage>
        <taxon>Bacteria</taxon>
        <taxon>Bacillati</taxon>
        <taxon>Bacillota</taxon>
        <taxon>Bacilli</taxon>
        <taxon>Bacillales</taxon>
        <taxon>Paenibacillaceae</taxon>
        <taxon>Paenibacillus</taxon>
    </lineage>
</organism>
<keyword evidence="2" id="KW-1185">Reference proteome</keyword>